<keyword evidence="5 11" id="KW-1133">Transmembrane helix</keyword>
<keyword evidence="2" id="KW-1003">Cell membrane</keyword>
<dbReference type="CDD" id="cd11386">
    <property type="entry name" value="MCP_signal"/>
    <property type="match status" value="1"/>
</dbReference>
<dbReference type="Proteomes" id="UP000192906">
    <property type="component" value="Unassembled WGS sequence"/>
</dbReference>
<evidence type="ECO:0000256" key="2">
    <source>
        <dbReference type="ARBA" id="ARBA00022475"/>
    </source>
</evidence>
<comment type="similarity">
    <text evidence="8">Belongs to the methyl-accepting chemotaxis (MCP) protein family.</text>
</comment>
<name>A0A1X7DJ32_9BACT</name>
<feature type="coiled-coil region" evidence="10">
    <location>
        <begin position="381"/>
        <end position="425"/>
    </location>
</feature>
<comment type="subcellular location">
    <subcellularLocation>
        <location evidence="1">Cell membrane</location>
        <topology evidence="1">Multi-pass membrane protein</topology>
    </subcellularLocation>
</comment>
<dbReference type="PANTHER" id="PTHR32089:SF112">
    <property type="entry name" value="LYSOZYME-LIKE PROTEIN-RELATED"/>
    <property type="match status" value="1"/>
</dbReference>
<evidence type="ECO:0000256" key="9">
    <source>
        <dbReference type="PROSITE-ProRule" id="PRU00284"/>
    </source>
</evidence>
<evidence type="ECO:0000256" key="1">
    <source>
        <dbReference type="ARBA" id="ARBA00004651"/>
    </source>
</evidence>
<dbReference type="OrthoDB" id="9814362at2"/>
<keyword evidence="6 11" id="KW-0472">Membrane</keyword>
<dbReference type="Pfam" id="PF02743">
    <property type="entry name" value="dCache_1"/>
    <property type="match status" value="1"/>
</dbReference>
<keyword evidence="15" id="KW-1185">Reference proteome</keyword>
<dbReference type="SMART" id="SM00304">
    <property type="entry name" value="HAMP"/>
    <property type="match status" value="1"/>
</dbReference>
<keyword evidence="7 9" id="KW-0807">Transducer</keyword>
<dbReference type="CDD" id="cd06225">
    <property type="entry name" value="HAMP"/>
    <property type="match status" value="1"/>
</dbReference>
<dbReference type="AlphaFoldDB" id="A0A1X7DJ32"/>
<dbReference type="InterPro" id="IPR004089">
    <property type="entry name" value="MCPsignal_dom"/>
</dbReference>
<proteinExistence type="inferred from homology"/>
<evidence type="ECO:0000256" key="3">
    <source>
        <dbReference type="ARBA" id="ARBA00022500"/>
    </source>
</evidence>
<dbReference type="CDD" id="cd12912">
    <property type="entry name" value="PDC2_MCP_like"/>
    <property type="match status" value="1"/>
</dbReference>
<evidence type="ECO:0000313" key="14">
    <source>
        <dbReference type="EMBL" id="SMF16569.1"/>
    </source>
</evidence>
<dbReference type="FunFam" id="1.10.287.950:FF:000001">
    <property type="entry name" value="Methyl-accepting chemotaxis sensory transducer"/>
    <property type="match status" value="1"/>
</dbReference>
<dbReference type="GO" id="GO:0006935">
    <property type="term" value="P:chemotaxis"/>
    <property type="evidence" value="ECO:0007669"/>
    <property type="project" value="UniProtKB-KW"/>
</dbReference>
<dbReference type="GO" id="GO:0007165">
    <property type="term" value="P:signal transduction"/>
    <property type="evidence" value="ECO:0007669"/>
    <property type="project" value="UniProtKB-KW"/>
</dbReference>
<dbReference type="InterPro" id="IPR033479">
    <property type="entry name" value="dCache_1"/>
</dbReference>
<feature type="transmembrane region" description="Helical" evidence="11">
    <location>
        <begin position="313"/>
        <end position="335"/>
    </location>
</feature>
<organism evidence="14 15">
    <name type="scientific">Desulfovibrio gilichinskyi</name>
    <dbReference type="NCBI Taxonomy" id="1519643"/>
    <lineage>
        <taxon>Bacteria</taxon>
        <taxon>Pseudomonadati</taxon>
        <taxon>Thermodesulfobacteriota</taxon>
        <taxon>Desulfovibrionia</taxon>
        <taxon>Desulfovibrionales</taxon>
        <taxon>Desulfovibrionaceae</taxon>
        <taxon>Desulfovibrio</taxon>
    </lineage>
</organism>
<feature type="domain" description="HAMP" evidence="13">
    <location>
        <begin position="337"/>
        <end position="389"/>
    </location>
</feature>
<dbReference type="InterPro" id="IPR003660">
    <property type="entry name" value="HAMP_dom"/>
</dbReference>
<dbReference type="PROSITE" id="PS50885">
    <property type="entry name" value="HAMP"/>
    <property type="match status" value="1"/>
</dbReference>
<evidence type="ECO:0000259" key="13">
    <source>
        <dbReference type="PROSITE" id="PS50885"/>
    </source>
</evidence>
<dbReference type="GO" id="GO:0005886">
    <property type="term" value="C:plasma membrane"/>
    <property type="evidence" value="ECO:0007669"/>
    <property type="project" value="UniProtKB-SubCell"/>
</dbReference>
<keyword evidence="3" id="KW-0145">Chemotaxis</keyword>
<evidence type="ECO:0000256" key="5">
    <source>
        <dbReference type="ARBA" id="ARBA00022989"/>
    </source>
</evidence>
<dbReference type="SMART" id="SM00283">
    <property type="entry name" value="MA"/>
    <property type="match status" value="1"/>
</dbReference>
<keyword evidence="4 11" id="KW-0812">Transmembrane</keyword>
<accession>A0A1X7DJ32</accession>
<evidence type="ECO:0000256" key="7">
    <source>
        <dbReference type="ARBA" id="ARBA00023224"/>
    </source>
</evidence>
<dbReference type="Pfam" id="PF00015">
    <property type="entry name" value="MCPsignal"/>
    <property type="match status" value="1"/>
</dbReference>
<gene>
    <name evidence="14" type="ORF">SAMN06295933_1975</name>
</gene>
<dbReference type="EMBL" id="FWZU01000003">
    <property type="protein sequence ID" value="SMF16569.1"/>
    <property type="molecule type" value="Genomic_DNA"/>
</dbReference>
<evidence type="ECO:0000256" key="6">
    <source>
        <dbReference type="ARBA" id="ARBA00023136"/>
    </source>
</evidence>
<evidence type="ECO:0000313" key="15">
    <source>
        <dbReference type="Proteomes" id="UP000192906"/>
    </source>
</evidence>
<dbReference type="SUPFAM" id="SSF58104">
    <property type="entry name" value="Methyl-accepting chemotaxis protein (MCP) signaling domain"/>
    <property type="match status" value="1"/>
</dbReference>
<sequence length="711" mass="76893">MIILAIVVPVIIGLTLIQENIFINKMRDGAEKQGIEMAQSYANKIDTDMTGAMTSARTIALIVEGMAAKKGHDSREVLLGSVKNFLKDHEEFLGTYIALEPNALDGRDDDFKGAEFHNPDGRFVPWVYRDSGQLKVIPSVGYDKDNADGAWYFLPKKNDGEIVMEPYAYAIGDKNVLMVDMISPINLDGKFIGVAGVDFPMNTIDKFINSLDVFGTGYAFLLSNSGRYMAHPQSKEYVEGEKNFFTDENISASIRAEVKDQVLKGKVYAQYETSDNGATYYVFVPIILGRSHSPLILGLSIPMNHVLAEAKDLSNMMLGLGLAGIILVIIAIFLISNSITKPLHATVGALEAIADGDFTVRLPAKSTDEIGRMQGSVNGMTEKLEQGITEIKEKQAMAEEKTLIAEKAVAQATEAQARAECAKVEGMHMAADRLESIAERNSAGSKDMLSQSQEIENGSQLQRERIHSTATAMEEMNATVLEVARNAGDTAEQVNQSKNSALEGSKVITETVRSMDAIQKQAENLKVDMGKLGQQAHDIGTIMNVIEDIADQTNLLALNAAIEAARAGEAGRGFAVVADEVRKLAEKTMGATKEVGDSIGGIQKVAQANIKNMDSVVDNISTATELSRNSGSVFDQIVQGVELSSERIRSIATAAEEQSATSEEINRSIDEINQIAMQTAEAAAEASSAAEDMSRQADELITIIADMKAEK</sequence>
<dbReference type="PROSITE" id="PS50111">
    <property type="entry name" value="CHEMOTAXIS_TRANSDUC_2"/>
    <property type="match status" value="1"/>
</dbReference>
<evidence type="ECO:0000256" key="8">
    <source>
        <dbReference type="ARBA" id="ARBA00029447"/>
    </source>
</evidence>
<evidence type="ECO:0000259" key="12">
    <source>
        <dbReference type="PROSITE" id="PS50111"/>
    </source>
</evidence>
<dbReference type="Gene3D" id="6.10.340.10">
    <property type="match status" value="1"/>
</dbReference>
<evidence type="ECO:0000256" key="10">
    <source>
        <dbReference type="SAM" id="Coils"/>
    </source>
</evidence>
<feature type="domain" description="Methyl-accepting transducer" evidence="12">
    <location>
        <begin position="437"/>
        <end position="673"/>
    </location>
</feature>
<dbReference type="CDD" id="cd12913">
    <property type="entry name" value="PDC1_MCP_like"/>
    <property type="match status" value="1"/>
</dbReference>
<dbReference type="STRING" id="1519643.SAMN06295933_1975"/>
<reference evidence="15" key="1">
    <citation type="submission" date="2017-04" db="EMBL/GenBank/DDBJ databases">
        <authorList>
            <person name="Varghese N."/>
            <person name="Submissions S."/>
        </authorList>
    </citation>
    <scope>NUCLEOTIDE SEQUENCE [LARGE SCALE GENOMIC DNA]</scope>
    <source>
        <strain evidence="15">K3S</strain>
    </source>
</reference>
<evidence type="ECO:0000256" key="11">
    <source>
        <dbReference type="SAM" id="Phobius"/>
    </source>
</evidence>
<dbReference type="Gene3D" id="1.10.287.950">
    <property type="entry name" value="Methyl-accepting chemotaxis protein"/>
    <property type="match status" value="1"/>
</dbReference>
<dbReference type="Gene3D" id="3.30.450.20">
    <property type="entry name" value="PAS domain"/>
    <property type="match status" value="2"/>
</dbReference>
<keyword evidence="10" id="KW-0175">Coiled coil</keyword>
<dbReference type="PANTHER" id="PTHR32089">
    <property type="entry name" value="METHYL-ACCEPTING CHEMOTAXIS PROTEIN MCPB"/>
    <property type="match status" value="1"/>
</dbReference>
<dbReference type="Pfam" id="PF00672">
    <property type="entry name" value="HAMP"/>
    <property type="match status" value="1"/>
</dbReference>
<protein>
    <submittedName>
        <fullName evidence="14">Methyl-accepting chemotaxis sensory transducer with Cache sensor</fullName>
    </submittedName>
</protein>
<evidence type="ECO:0000256" key="4">
    <source>
        <dbReference type="ARBA" id="ARBA00022692"/>
    </source>
</evidence>